<sequence>MLNIIAKYLITSPTTHADKPFTNVYIGTQKKTLDKKHALLKKVLLITVNRQLACLGSLVRTVCIYLPYNCFPIRTK</sequence>
<evidence type="ECO:0000313" key="1">
    <source>
        <dbReference type="EMBL" id="PQJ64759.1"/>
    </source>
</evidence>
<gene>
    <name evidence="1" type="ORF">BTO10_03370</name>
</gene>
<accession>A0A2S7VRH9</accession>
<keyword evidence="2" id="KW-1185">Reference proteome</keyword>
<proteinExistence type="predicted"/>
<dbReference type="EMBL" id="MSCI01000001">
    <property type="protein sequence ID" value="PQJ64759.1"/>
    <property type="molecule type" value="Genomic_DNA"/>
</dbReference>
<dbReference type="Proteomes" id="UP000238707">
    <property type="component" value="Unassembled WGS sequence"/>
</dbReference>
<evidence type="ECO:0000313" key="2">
    <source>
        <dbReference type="Proteomes" id="UP000238707"/>
    </source>
</evidence>
<protein>
    <submittedName>
        <fullName evidence="1">Uncharacterized protein</fullName>
    </submittedName>
</protein>
<comment type="caution">
    <text evidence="1">The sequence shown here is derived from an EMBL/GenBank/DDBJ whole genome shotgun (WGS) entry which is preliminary data.</text>
</comment>
<reference evidence="1 2" key="1">
    <citation type="submission" date="2016-12" db="EMBL/GenBank/DDBJ databases">
        <title>Diversity of luminous bacteria.</title>
        <authorList>
            <person name="Yoshizawa S."/>
            <person name="Kogure K."/>
        </authorList>
    </citation>
    <scope>NUCLEOTIDE SEQUENCE [LARGE SCALE GENOMIC DNA]</scope>
    <source>
        <strain evidence="1 2">LC2-408</strain>
    </source>
</reference>
<name>A0A2S7VRH9_9VIBR</name>
<dbReference type="AlphaFoldDB" id="A0A2S7VRH9"/>
<organism evidence="1 2">
    <name type="scientific">Vibrio chagasii</name>
    <dbReference type="NCBI Taxonomy" id="170679"/>
    <lineage>
        <taxon>Bacteria</taxon>
        <taxon>Pseudomonadati</taxon>
        <taxon>Pseudomonadota</taxon>
        <taxon>Gammaproteobacteria</taxon>
        <taxon>Vibrionales</taxon>
        <taxon>Vibrionaceae</taxon>
        <taxon>Vibrio</taxon>
    </lineage>
</organism>